<keyword evidence="2" id="KW-1185">Reference proteome</keyword>
<protein>
    <submittedName>
        <fullName evidence="1">Uncharacterized protein</fullName>
    </submittedName>
</protein>
<proteinExistence type="predicted"/>
<evidence type="ECO:0000313" key="1">
    <source>
        <dbReference type="EMBL" id="KAI9913857.1"/>
    </source>
</evidence>
<gene>
    <name evidence="1" type="ORF">PsorP6_006117</name>
</gene>
<evidence type="ECO:0000313" key="2">
    <source>
        <dbReference type="Proteomes" id="UP001163321"/>
    </source>
</evidence>
<name>A0ACC0W5Y6_9STRA</name>
<dbReference type="Proteomes" id="UP001163321">
    <property type="component" value="Chromosome 4"/>
</dbReference>
<dbReference type="EMBL" id="CM047583">
    <property type="protein sequence ID" value="KAI9913857.1"/>
    <property type="molecule type" value="Genomic_DNA"/>
</dbReference>
<sequence length="211" mass="23748">MPEPPTEAVHASLEEAEATLIEHVRSQGFAVTRTRTKKSKTGLTRKVWFGYARGGAYKNRRDYLTEETRKRKTSTRASGCPNGENDDNDAAAAPAYNWTTTVEVAGHNHGEAELRKAQHFGDAAAQCTNAFTRKMGLPCAHRIRDILATTGHLKMEDFSDYWWLSRRRVHAPAHIHPGDAVQRVSQMEQALTCIQVRHVHLSPHQQKIIED</sequence>
<comment type="caution">
    <text evidence="1">The sequence shown here is derived from an EMBL/GenBank/DDBJ whole genome shotgun (WGS) entry which is preliminary data.</text>
</comment>
<reference evidence="1 2" key="1">
    <citation type="journal article" date="2022" name="bioRxiv">
        <title>The genome of the oomycete Peronosclerospora sorghi, a cosmopolitan pathogen of maize and sorghum, is inflated with dispersed pseudogenes.</title>
        <authorList>
            <person name="Fletcher K."/>
            <person name="Martin F."/>
            <person name="Isakeit T."/>
            <person name="Cavanaugh K."/>
            <person name="Magill C."/>
            <person name="Michelmore R."/>
        </authorList>
    </citation>
    <scope>NUCLEOTIDE SEQUENCE [LARGE SCALE GENOMIC DNA]</scope>
    <source>
        <strain evidence="1">P6</strain>
    </source>
</reference>
<accession>A0ACC0W5Y6</accession>
<organism evidence="1 2">
    <name type="scientific">Peronosclerospora sorghi</name>
    <dbReference type="NCBI Taxonomy" id="230839"/>
    <lineage>
        <taxon>Eukaryota</taxon>
        <taxon>Sar</taxon>
        <taxon>Stramenopiles</taxon>
        <taxon>Oomycota</taxon>
        <taxon>Peronosporomycetes</taxon>
        <taxon>Peronosporales</taxon>
        <taxon>Peronosporaceae</taxon>
        <taxon>Peronosclerospora</taxon>
    </lineage>
</organism>